<dbReference type="GeneID" id="4909198"/>
<dbReference type="GO" id="GO:0032259">
    <property type="term" value="P:methylation"/>
    <property type="evidence" value="ECO:0007669"/>
    <property type="project" value="UniProtKB-KW"/>
</dbReference>
<accession>A3MWX8</accession>
<evidence type="ECO:0000313" key="2">
    <source>
        <dbReference type="EMBL" id="ABO09145.1"/>
    </source>
</evidence>
<dbReference type="STRING" id="410359.Pcal_1728"/>
<proteinExistence type="predicted"/>
<dbReference type="Gene3D" id="3.40.50.150">
    <property type="entry name" value="Vaccinia Virus protein VP39"/>
    <property type="match status" value="1"/>
</dbReference>
<dbReference type="eggNOG" id="arCOG03773">
    <property type="taxonomic scope" value="Archaea"/>
</dbReference>
<organism evidence="2 3">
    <name type="scientific">Pyrobaculum calidifontis (strain DSM 21063 / JCM 11548 / VA1)</name>
    <dbReference type="NCBI Taxonomy" id="410359"/>
    <lineage>
        <taxon>Archaea</taxon>
        <taxon>Thermoproteota</taxon>
        <taxon>Thermoprotei</taxon>
        <taxon>Thermoproteales</taxon>
        <taxon>Thermoproteaceae</taxon>
        <taxon>Pyrobaculum</taxon>
    </lineage>
</organism>
<evidence type="ECO:0000259" key="1">
    <source>
        <dbReference type="Pfam" id="PF08241"/>
    </source>
</evidence>
<dbReference type="AlphaFoldDB" id="A3MWX8"/>
<gene>
    <name evidence="2" type="ordered locus">Pcal_1728</name>
</gene>
<evidence type="ECO:0000313" key="3">
    <source>
        <dbReference type="Proteomes" id="UP000001431"/>
    </source>
</evidence>
<sequence>MYGDKKGVLELYEKLAEVYEEVYCGEQRRKYWLISGQAGERVVDAGCGVGIALEVLADKYVVCLDLSEDMLRRARDRRGELGELVLGDYWLPPFRDGAFDAALFISSLEPQRFSEAHQLWRRIAKRTFFEFRGEWYIFNAT</sequence>
<dbReference type="CDD" id="cd02440">
    <property type="entry name" value="AdoMet_MTases"/>
    <property type="match status" value="1"/>
</dbReference>
<dbReference type="HOGENOM" id="CLU_1821085_0_0_2"/>
<name>A3MWX8_PYRCJ</name>
<dbReference type="KEGG" id="pcl:Pcal_1728"/>
<dbReference type="RefSeq" id="WP_011850404.1">
    <property type="nucleotide sequence ID" value="NC_009073.1"/>
</dbReference>
<dbReference type="EMBL" id="CP000561">
    <property type="protein sequence ID" value="ABO09145.1"/>
    <property type="molecule type" value="Genomic_DNA"/>
</dbReference>
<dbReference type="GO" id="GO:0008757">
    <property type="term" value="F:S-adenosylmethionine-dependent methyltransferase activity"/>
    <property type="evidence" value="ECO:0007669"/>
    <property type="project" value="InterPro"/>
</dbReference>
<keyword evidence="2" id="KW-0489">Methyltransferase</keyword>
<dbReference type="Pfam" id="PF08241">
    <property type="entry name" value="Methyltransf_11"/>
    <property type="match status" value="1"/>
</dbReference>
<dbReference type="Proteomes" id="UP000001431">
    <property type="component" value="Chromosome"/>
</dbReference>
<reference evidence="2" key="1">
    <citation type="submission" date="2007-02" db="EMBL/GenBank/DDBJ databases">
        <title>Complete sequence of Pyrobaculum calidifontis JCM 11548.</title>
        <authorList>
            <consortium name="US DOE Joint Genome Institute"/>
            <person name="Copeland A."/>
            <person name="Lucas S."/>
            <person name="Lapidus A."/>
            <person name="Barry K."/>
            <person name="Glavina del Rio T."/>
            <person name="Dalin E."/>
            <person name="Tice H."/>
            <person name="Pitluck S."/>
            <person name="Chain P."/>
            <person name="Malfatti S."/>
            <person name="Shin M."/>
            <person name="Vergez L."/>
            <person name="Schmutz J."/>
            <person name="Larimer F."/>
            <person name="Land M."/>
            <person name="Hauser L."/>
            <person name="Kyrpides N."/>
            <person name="Mikhailova N."/>
            <person name="Cozen A.E."/>
            <person name="Fitz-Gibbon S.T."/>
            <person name="House C.H."/>
            <person name="Saltikov C."/>
            <person name="Lowe T.M."/>
            <person name="Richardson P."/>
        </authorList>
    </citation>
    <scope>NUCLEOTIDE SEQUENCE [LARGE SCALE GENOMIC DNA]</scope>
    <source>
        <strain evidence="2">JCM 11548</strain>
    </source>
</reference>
<dbReference type="InterPro" id="IPR013216">
    <property type="entry name" value="Methyltransf_11"/>
</dbReference>
<dbReference type="SUPFAM" id="SSF53335">
    <property type="entry name" value="S-adenosyl-L-methionine-dependent methyltransferases"/>
    <property type="match status" value="1"/>
</dbReference>
<dbReference type="InterPro" id="IPR029063">
    <property type="entry name" value="SAM-dependent_MTases_sf"/>
</dbReference>
<keyword evidence="3" id="KW-1185">Reference proteome</keyword>
<keyword evidence="2" id="KW-0808">Transferase</keyword>
<protein>
    <submittedName>
        <fullName evidence="2">Methyltransferase type 11</fullName>
    </submittedName>
</protein>
<feature type="domain" description="Methyltransferase type 11" evidence="1">
    <location>
        <begin position="43"/>
        <end position="123"/>
    </location>
</feature>